<evidence type="ECO:0000259" key="1">
    <source>
        <dbReference type="Pfam" id="PF12937"/>
    </source>
</evidence>
<evidence type="ECO:0000313" key="3">
    <source>
        <dbReference type="Proteomes" id="UP001383192"/>
    </source>
</evidence>
<dbReference type="EMBL" id="JAYKXP010000002">
    <property type="protein sequence ID" value="KAK7060962.1"/>
    <property type="molecule type" value="Genomic_DNA"/>
</dbReference>
<feature type="domain" description="F-box" evidence="1">
    <location>
        <begin position="31"/>
        <end position="85"/>
    </location>
</feature>
<dbReference type="InterPro" id="IPR036047">
    <property type="entry name" value="F-box-like_dom_sf"/>
</dbReference>
<dbReference type="AlphaFoldDB" id="A0AAW0E9E2"/>
<dbReference type="Proteomes" id="UP001383192">
    <property type="component" value="Unassembled WGS sequence"/>
</dbReference>
<dbReference type="CDD" id="cd09917">
    <property type="entry name" value="F-box_SF"/>
    <property type="match status" value="1"/>
</dbReference>
<keyword evidence="3" id="KW-1185">Reference proteome</keyword>
<gene>
    <name evidence="2" type="ORF">VNI00_000697</name>
</gene>
<dbReference type="SUPFAM" id="SSF81383">
    <property type="entry name" value="F-box domain"/>
    <property type="match status" value="1"/>
</dbReference>
<evidence type="ECO:0000313" key="2">
    <source>
        <dbReference type="EMBL" id="KAK7060962.1"/>
    </source>
</evidence>
<name>A0AAW0E9E2_9AGAR</name>
<organism evidence="2 3">
    <name type="scientific">Paramarasmius palmivorus</name>
    <dbReference type="NCBI Taxonomy" id="297713"/>
    <lineage>
        <taxon>Eukaryota</taxon>
        <taxon>Fungi</taxon>
        <taxon>Dikarya</taxon>
        <taxon>Basidiomycota</taxon>
        <taxon>Agaricomycotina</taxon>
        <taxon>Agaricomycetes</taxon>
        <taxon>Agaricomycetidae</taxon>
        <taxon>Agaricales</taxon>
        <taxon>Marasmiineae</taxon>
        <taxon>Marasmiaceae</taxon>
        <taxon>Paramarasmius</taxon>
    </lineage>
</organism>
<protein>
    <recommendedName>
        <fullName evidence="1">F-box domain-containing protein</fullName>
    </recommendedName>
</protein>
<dbReference type="InterPro" id="IPR001810">
    <property type="entry name" value="F-box_dom"/>
</dbReference>
<dbReference type="Gene3D" id="1.20.1280.50">
    <property type="match status" value="1"/>
</dbReference>
<dbReference type="Pfam" id="PF12937">
    <property type="entry name" value="F-box-like"/>
    <property type="match status" value="1"/>
</dbReference>
<sequence length="310" mass="34951">MERSTLLHEENQLIKKLSDLRTKLNALAPIGVLPPEVLLQILSICAHRTNPSSRRSFRHVMAFSQVCRQWRALALQTSNLWTIIDLCNIAYASTYLTRSGDAHISLVAASPVIAYSESLEKHKSRISSIHAVLFPDNMYALFRSIDASDTVLLSSLTELNLRIPPIADRVDLSCAQTPAVRKLTLEGVMVDWESCQKLIVLKLVGLPATHAPSYRQLFGMFERSPSAKEIHMEDVEPHDRDYWFPSKVTLSRLSGLAVVSKQADSDFMRILQENLIILPMTQVKFRPSGAAIWTPNFRHHFPVNTVLQDV</sequence>
<accession>A0AAW0E9E2</accession>
<reference evidence="2 3" key="1">
    <citation type="submission" date="2024-01" db="EMBL/GenBank/DDBJ databases">
        <title>A draft genome for a cacao thread blight-causing isolate of Paramarasmius palmivorus.</title>
        <authorList>
            <person name="Baruah I.K."/>
            <person name="Bukari Y."/>
            <person name="Amoako-Attah I."/>
            <person name="Meinhardt L.W."/>
            <person name="Bailey B.A."/>
            <person name="Cohen S.P."/>
        </authorList>
    </citation>
    <scope>NUCLEOTIDE SEQUENCE [LARGE SCALE GENOMIC DNA]</scope>
    <source>
        <strain evidence="2 3">GH-12</strain>
    </source>
</reference>
<proteinExistence type="predicted"/>
<comment type="caution">
    <text evidence="2">The sequence shown here is derived from an EMBL/GenBank/DDBJ whole genome shotgun (WGS) entry which is preliminary data.</text>
</comment>